<feature type="domain" description="Teneurin-like YD-shell" evidence="4">
    <location>
        <begin position="40"/>
        <end position="303"/>
    </location>
</feature>
<keyword evidence="1" id="KW-0677">Repeat</keyword>
<keyword evidence="6" id="KW-1185">Reference proteome</keyword>
<dbReference type="InterPro" id="IPR028048">
    <property type="entry name" value="Tox-HNH-EHHH"/>
</dbReference>
<evidence type="ECO:0000259" key="3">
    <source>
        <dbReference type="Pfam" id="PF15657"/>
    </source>
</evidence>
<evidence type="ECO:0000256" key="1">
    <source>
        <dbReference type="ARBA" id="ARBA00022737"/>
    </source>
</evidence>
<comment type="caution">
    <text evidence="5">The sequence shown here is derived from an EMBL/GenBank/DDBJ whole genome shotgun (WGS) entry which is preliminary data.</text>
</comment>
<dbReference type="InterPro" id="IPR006530">
    <property type="entry name" value="YD"/>
</dbReference>
<dbReference type="Proteomes" id="UP000284908">
    <property type="component" value="Unassembled WGS sequence"/>
</dbReference>
<feature type="compositionally biased region" description="Polar residues" evidence="2">
    <location>
        <begin position="434"/>
        <end position="452"/>
    </location>
</feature>
<evidence type="ECO:0000313" key="5">
    <source>
        <dbReference type="EMBL" id="RJT46687.1"/>
    </source>
</evidence>
<name>A0A419NDJ1_9GAMM</name>
<feature type="domain" description="HNH/Endo VII superfamily nuclease toxins" evidence="3">
    <location>
        <begin position="384"/>
        <end position="452"/>
    </location>
</feature>
<dbReference type="PANTHER" id="PTHR32305:SF15">
    <property type="entry name" value="PROTEIN RHSA-RELATED"/>
    <property type="match status" value="1"/>
</dbReference>
<organism evidence="5 6">
    <name type="scientific">Rahnella woolbedingensis</name>
    <dbReference type="NCBI Taxonomy" id="1510574"/>
    <lineage>
        <taxon>Bacteria</taxon>
        <taxon>Pseudomonadati</taxon>
        <taxon>Pseudomonadota</taxon>
        <taxon>Gammaproteobacteria</taxon>
        <taxon>Enterobacterales</taxon>
        <taxon>Yersiniaceae</taxon>
        <taxon>Rahnella</taxon>
    </lineage>
</organism>
<dbReference type="NCBIfam" id="TIGR01643">
    <property type="entry name" value="YD_repeat_2x"/>
    <property type="match status" value="1"/>
</dbReference>
<protein>
    <submittedName>
        <fullName evidence="5">Uncharacterized protein</fullName>
    </submittedName>
</protein>
<dbReference type="NCBIfam" id="TIGR03696">
    <property type="entry name" value="Rhs_assc_core"/>
    <property type="match status" value="1"/>
</dbReference>
<accession>A0A419NDJ1</accession>
<dbReference type="PRINTS" id="PR00394">
    <property type="entry name" value="RHSPROTEIN"/>
</dbReference>
<dbReference type="Pfam" id="PF25023">
    <property type="entry name" value="TEN_YD-shell"/>
    <property type="match status" value="1"/>
</dbReference>
<dbReference type="InterPro" id="IPR050708">
    <property type="entry name" value="T6SS_VgrG/RHS"/>
</dbReference>
<dbReference type="InterPro" id="IPR056823">
    <property type="entry name" value="TEN-like_YD-shell"/>
</dbReference>
<gene>
    <name evidence="5" type="ORF">D6C13_02530</name>
</gene>
<dbReference type="Gene3D" id="2.180.10.10">
    <property type="entry name" value="RHS repeat-associated core"/>
    <property type="match status" value="1"/>
</dbReference>
<evidence type="ECO:0000313" key="6">
    <source>
        <dbReference type="Proteomes" id="UP000284908"/>
    </source>
</evidence>
<dbReference type="OrthoDB" id="7030285at2"/>
<proteinExistence type="predicted"/>
<reference evidence="5 6" key="1">
    <citation type="submission" date="2018-09" db="EMBL/GenBank/DDBJ databases">
        <authorList>
            <person name="Le Fleche-Mateos A."/>
        </authorList>
    </citation>
    <scope>NUCLEOTIDE SEQUENCE [LARGE SCALE GENOMIC DNA]</scope>
    <source>
        <strain evidence="5 6">DSM 27399</strain>
    </source>
</reference>
<dbReference type="AlphaFoldDB" id="A0A419NDJ1"/>
<sequence length="452" mass="51529">MFQFVHFVAIFNNHNTAVGYFNSEVCARLKPRLTQPFTFYHVNSNDQIVHAEQKGARPLLELFEYDAALNIIGHQQRRGDDDVPPERINQTQQAGRVIRRGNGEYRYDSAGRLAEKRTEIPGYRPQVWRYRWDANSQMRGLVTPDGEQWHYRYDAFGRRISKRRQETTRSKLAGYDYLWSGDQLIEETPVYADSTPAYEESIHWLYEPGALTPAARREKGQLHYVVSDHMGTPRELLTEKGDVAWASRLSTWGDATRYRPAANDDKLSCNLRFAGQYADEESGLHYNRHRYYDSETGQYLSPDPIGLAGGINPYGYVHNPLSWVDPLGLACCPPKFSSRNEAFRAAKRDAGIPMGEQPVRIFNPKTGFEGDHRNIRMTDSNNNPIFDSNGNQIWTREYQYTKPDGSKIIIEDHSAGHSYPDGIGNQGAHVNVRPSDNTRSGSVPGTSGHYNF</sequence>
<dbReference type="Pfam" id="PF15657">
    <property type="entry name" value="Tox-HNH-EHHH"/>
    <property type="match status" value="1"/>
</dbReference>
<dbReference type="PANTHER" id="PTHR32305">
    <property type="match status" value="1"/>
</dbReference>
<evidence type="ECO:0000256" key="2">
    <source>
        <dbReference type="SAM" id="MobiDB-lite"/>
    </source>
</evidence>
<feature type="region of interest" description="Disordered" evidence="2">
    <location>
        <begin position="423"/>
        <end position="452"/>
    </location>
</feature>
<evidence type="ECO:0000259" key="4">
    <source>
        <dbReference type="Pfam" id="PF25023"/>
    </source>
</evidence>
<dbReference type="EMBL" id="RAHH01000003">
    <property type="protein sequence ID" value="RJT46687.1"/>
    <property type="molecule type" value="Genomic_DNA"/>
</dbReference>
<dbReference type="InterPro" id="IPR022385">
    <property type="entry name" value="Rhs_assc_core"/>
</dbReference>